<dbReference type="GO" id="GO:0005737">
    <property type="term" value="C:cytoplasm"/>
    <property type="evidence" value="ECO:0007669"/>
    <property type="project" value="TreeGrafter"/>
</dbReference>
<dbReference type="Pfam" id="PF04909">
    <property type="entry name" value="Amidohydro_2"/>
    <property type="match status" value="1"/>
</dbReference>
<dbReference type="RefSeq" id="WP_073457790.1">
    <property type="nucleotide sequence ID" value="NZ_CALGVN010000022.1"/>
</dbReference>
<proteinExistence type="predicted"/>
<dbReference type="InterPro" id="IPR032465">
    <property type="entry name" value="ACMSD"/>
</dbReference>
<dbReference type="SMR" id="A0A1M6UX50"/>
<evidence type="ECO:0000313" key="3">
    <source>
        <dbReference type="EMBL" id="SHK73867.1"/>
    </source>
</evidence>
<dbReference type="GO" id="GO:0016787">
    <property type="term" value="F:hydrolase activity"/>
    <property type="evidence" value="ECO:0007669"/>
    <property type="project" value="UniProtKB-KW"/>
</dbReference>
<name>A0A1M6UX50_PSETH</name>
<dbReference type="AlphaFoldDB" id="A0A1M6UX50"/>
<protein>
    <submittedName>
        <fullName evidence="3">Amidohydrolase</fullName>
    </submittedName>
</protein>
<keyword evidence="3" id="KW-0378">Hydrolase</keyword>
<reference evidence="3 4" key="1">
    <citation type="submission" date="2016-11" db="EMBL/GenBank/DDBJ databases">
        <authorList>
            <person name="Jaros S."/>
            <person name="Januszkiewicz K."/>
            <person name="Wedrychowicz H."/>
        </authorList>
    </citation>
    <scope>NUCLEOTIDE SEQUENCE [LARGE SCALE GENOMIC DNA]</scope>
    <source>
        <strain evidence="3 4">DSM 43832</strain>
    </source>
</reference>
<dbReference type="InterPro" id="IPR006680">
    <property type="entry name" value="Amidohydro-rel"/>
</dbReference>
<evidence type="ECO:0000313" key="4">
    <source>
        <dbReference type="Proteomes" id="UP000184363"/>
    </source>
</evidence>
<keyword evidence="4" id="KW-1185">Reference proteome</keyword>
<dbReference type="GO" id="GO:0016831">
    <property type="term" value="F:carboxy-lyase activity"/>
    <property type="evidence" value="ECO:0007669"/>
    <property type="project" value="InterPro"/>
</dbReference>
<gene>
    <name evidence="3" type="ORF">SAMN05443637_11170</name>
</gene>
<accession>A0A1M6UX50</accession>
<dbReference type="STRING" id="1848.SAMN05443637_11170"/>
<dbReference type="GO" id="GO:0019748">
    <property type="term" value="P:secondary metabolic process"/>
    <property type="evidence" value="ECO:0007669"/>
    <property type="project" value="TreeGrafter"/>
</dbReference>
<feature type="domain" description="Amidohydrolase-related" evidence="2">
    <location>
        <begin position="75"/>
        <end position="372"/>
    </location>
</feature>
<organism evidence="3 4">
    <name type="scientific">Pseudonocardia thermophila</name>
    <dbReference type="NCBI Taxonomy" id="1848"/>
    <lineage>
        <taxon>Bacteria</taxon>
        <taxon>Bacillati</taxon>
        <taxon>Actinomycetota</taxon>
        <taxon>Actinomycetes</taxon>
        <taxon>Pseudonocardiales</taxon>
        <taxon>Pseudonocardiaceae</taxon>
        <taxon>Pseudonocardia</taxon>
    </lineage>
</organism>
<dbReference type="SUPFAM" id="SSF51556">
    <property type="entry name" value="Metallo-dependent hydrolases"/>
    <property type="match status" value="1"/>
</dbReference>
<evidence type="ECO:0000256" key="1">
    <source>
        <dbReference type="ARBA" id="ARBA00023239"/>
    </source>
</evidence>
<dbReference type="EMBL" id="FRAP01000011">
    <property type="protein sequence ID" value="SHK73867.1"/>
    <property type="molecule type" value="Genomic_DNA"/>
</dbReference>
<evidence type="ECO:0000259" key="2">
    <source>
        <dbReference type="Pfam" id="PF04909"/>
    </source>
</evidence>
<dbReference type="PANTHER" id="PTHR21240:SF28">
    <property type="entry name" value="ISO-OROTATE DECARBOXYLASE (EUROFUNG)"/>
    <property type="match status" value="1"/>
</dbReference>
<dbReference type="PANTHER" id="PTHR21240">
    <property type="entry name" value="2-AMINO-3-CARBOXYLMUCONATE-6-SEMIALDEHYDE DECARBOXYLASE"/>
    <property type="match status" value="1"/>
</dbReference>
<keyword evidence="1" id="KW-0456">Lyase</keyword>
<dbReference type="Proteomes" id="UP000184363">
    <property type="component" value="Unassembled WGS sequence"/>
</dbReference>
<dbReference type="InterPro" id="IPR032466">
    <property type="entry name" value="Metal_Hydrolase"/>
</dbReference>
<sequence>MAYDLFSADDHVIEHGRVWTDRVSAKFRDVAPHVIEEGDREYWVYEDTRSAQMGLNAVAGKSSDVYTPDPIRFSDMLPGCYDPVARAKDMLDNGIRASVCFPTLPKFGGTLFLKFKDKELADECVRAYNDFIIDEWCAAVPGMFVPMIIGQLWDPPAMAKEIHRCAEKGARAISFPENTVPLGLPSFFTDHWDPFWQAVTETDMVVCMHIGTSGGLPSPSPDAPNFDGLGPVTIALSSVNSFVSAVNLSMSPVPNKFPNIKVCYSEGGIGWVPAAVERADRQYLRHRKWSGLDQRLPSDVFRTNYWFCMIEEPVGIKYRYDIGVDRILWECDYPHVDSPWPHSQKGVEEIIGPLPAEERELITYKNAEKLFKWEMAKAPTAVPA</sequence>
<dbReference type="OrthoDB" id="8673349at2"/>
<dbReference type="Gene3D" id="3.20.20.140">
    <property type="entry name" value="Metal-dependent hydrolases"/>
    <property type="match status" value="1"/>
</dbReference>